<dbReference type="GO" id="GO:0046872">
    <property type="term" value="F:metal ion binding"/>
    <property type="evidence" value="ECO:0007669"/>
    <property type="project" value="UniProtKB-UniRule"/>
</dbReference>
<comment type="cofactor">
    <cofactor evidence="1 9">
        <name>Mg(2+)</name>
        <dbReference type="ChEBI" id="CHEBI:18420"/>
    </cofactor>
</comment>
<evidence type="ECO:0000313" key="11">
    <source>
        <dbReference type="Proteomes" id="UP000265962"/>
    </source>
</evidence>
<keyword evidence="3 9" id="KW-0540">Nuclease</keyword>
<keyword evidence="11" id="KW-1185">Reference proteome</keyword>
<comment type="subunit">
    <text evidence="9">Homodimer, forms a heterotetramer with a Cas1 homodimer.</text>
</comment>
<dbReference type="GO" id="GO:0016787">
    <property type="term" value="F:hydrolase activity"/>
    <property type="evidence" value="ECO:0007669"/>
    <property type="project" value="UniProtKB-KW"/>
</dbReference>
<dbReference type="OrthoDB" id="9798176at2"/>
<dbReference type="NCBIfam" id="TIGR01573">
    <property type="entry name" value="cas2"/>
    <property type="match status" value="1"/>
</dbReference>
<comment type="function">
    <text evidence="9">CRISPR (clustered regularly interspaced short palindromic repeat), is an adaptive immune system that provides protection against mobile genetic elements (viruses, transposable elements and conjugative plasmids). CRISPR clusters contain sequences complementary to antecedent mobile elements and target invading nucleic acids. CRISPR clusters are transcribed and processed into CRISPR RNA (crRNA). Functions as a ssRNA-specific endoribonuclease. Involved in the integration of spacer DNA into the CRISPR cassette.</text>
</comment>
<keyword evidence="5 9" id="KW-0255">Endonuclease</keyword>
<dbReference type="AlphaFoldDB" id="A0A375I7B2"/>
<evidence type="ECO:0000256" key="3">
    <source>
        <dbReference type="ARBA" id="ARBA00022722"/>
    </source>
</evidence>
<organism evidence="10 11">
    <name type="scientific">Propionibacterium ruminifibrarum</name>
    <dbReference type="NCBI Taxonomy" id="1962131"/>
    <lineage>
        <taxon>Bacteria</taxon>
        <taxon>Bacillati</taxon>
        <taxon>Actinomycetota</taxon>
        <taxon>Actinomycetes</taxon>
        <taxon>Propionibacteriales</taxon>
        <taxon>Propionibacteriaceae</taxon>
        <taxon>Propionibacterium</taxon>
    </lineage>
</organism>
<dbReference type="EMBL" id="OMOH01000013">
    <property type="protein sequence ID" value="SPF69424.1"/>
    <property type="molecule type" value="Genomic_DNA"/>
</dbReference>
<dbReference type="GO" id="GO:0004521">
    <property type="term" value="F:RNA endonuclease activity"/>
    <property type="evidence" value="ECO:0007669"/>
    <property type="project" value="InterPro"/>
</dbReference>
<keyword evidence="7 9" id="KW-0460">Magnesium</keyword>
<feature type="binding site" evidence="9">
    <location>
        <position position="11"/>
    </location>
    <ligand>
        <name>Mg(2+)</name>
        <dbReference type="ChEBI" id="CHEBI:18420"/>
        <note>catalytic</note>
    </ligand>
</feature>
<name>A0A375I7B2_9ACTN</name>
<dbReference type="PANTHER" id="PTHR34405">
    <property type="entry name" value="CRISPR-ASSOCIATED ENDORIBONUCLEASE CAS2"/>
    <property type="match status" value="1"/>
</dbReference>
<dbReference type="Pfam" id="PF09827">
    <property type="entry name" value="CRISPR_Cas2"/>
    <property type="match status" value="1"/>
</dbReference>
<evidence type="ECO:0000256" key="7">
    <source>
        <dbReference type="ARBA" id="ARBA00022842"/>
    </source>
</evidence>
<evidence type="ECO:0000313" key="10">
    <source>
        <dbReference type="EMBL" id="SPF69424.1"/>
    </source>
</evidence>
<evidence type="ECO:0000256" key="4">
    <source>
        <dbReference type="ARBA" id="ARBA00022723"/>
    </source>
</evidence>
<keyword evidence="8 9" id="KW-0051">Antiviral defense</keyword>
<dbReference type="CDD" id="cd09725">
    <property type="entry name" value="Cas2_I_II_III"/>
    <property type="match status" value="1"/>
</dbReference>
<evidence type="ECO:0000256" key="6">
    <source>
        <dbReference type="ARBA" id="ARBA00022801"/>
    </source>
</evidence>
<dbReference type="HAMAP" id="MF_01471">
    <property type="entry name" value="Cas2"/>
    <property type="match status" value="1"/>
</dbReference>
<accession>A0A375I7B2</accession>
<dbReference type="EC" id="3.1.-.-" evidence="9"/>
<dbReference type="GO" id="GO:0043571">
    <property type="term" value="P:maintenance of CRISPR repeat elements"/>
    <property type="evidence" value="ECO:0007669"/>
    <property type="project" value="UniProtKB-UniRule"/>
</dbReference>
<gene>
    <name evidence="9" type="primary">cas2</name>
    <name evidence="10" type="ORF">PROPJV5_2373</name>
</gene>
<evidence type="ECO:0000256" key="5">
    <source>
        <dbReference type="ARBA" id="ARBA00022759"/>
    </source>
</evidence>
<dbReference type="Gene3D" id="3.30.70.240">
    <property type="match status" value="1"/>
</dbReference>
<dbReference type="InterPro" id="IPR021127">
    <property type="entry name" value="CRISPR_associated_Cas2"/>
</dbReference>
<reference evidence="11" key="1">
    <citation type="submission" date="2018-02" db="EMBL/GenBank/DDBJ databases">
        <authorList>
            <person name="Hornung B."/>
        </authorList>
    </citation>
    <scope>NUCLEOTIDE SEQUENCE [LARGE SCALE GENOMIC DNA]</scope>
</reference>
<evidence type="ECO:0000256" key="2">
    <source>
        <dbReference type="ARBA" id="ARBA00009959"/>
    </source>
</evidence>
<evidence type="ECO:0000256" key="8">
    <source>
        <dbReference type="ARBA" id="ARBA00023118"/>
    </source>
</evidence>
<dbReference type="PANTHER" id="PTHR34405:SF3">
    <property type="entry name" value="CRISPR-ASSOCIATED ENDORIBONUCLEASE CAS2 3"/>
    <property type="match status" value="1"/>
</dbReference>
<proteinExistence type="inferred from homology"/>
<evidence type="ECO:0000256" key="1">
    <source>
        <dbReference type="ARBA" id="ARBA00001946"/>
    </source>
</evidence>
<dbReference type="RefSeq" id="WP_119716506.1">
    <property type="nucleotide sequence ID" value="NZ_OMOH01000013.1"/>
</dbReference>
<dbReference type="InterPro" id="IPR019199">
    <property type="entry name" value="Virulence_VapD/CRISPR_Cas2"/>
</dbReference>
<keyword evidence="4 9" id="KW-0479">Metal-binding</keyword>
<dbReference type="Proteomes" id="UP000265962">
    <property type="component" value="Unassembled WGS sequence"/>
</dbReference>
<dbReference type="GO" id="GO:0051607">
    <property type="term" value="P:defense response to virus"/>
    <property type="evidence" value="ECO:0007669"/>
    <property type="project" value="UniProtKB-UniRule"/>
</dbReference>
<evidence type="ECO:0000256" key="9">
    <source>
        <dbReference type="HAMAP-Rule" id="MF_01471"/>
    </source>
</evidence>
<protein>
    <recommendedName>
        <fullName evidence="9">CRISPR-associated endoribonuclease Cas2</fullName>
        <ecNumber evidence="9">3.1.-.-</ecNumber>
    </recommendedName>
</protein>
<comment type="similarity">
    <text evidence="2 9">Belongs to the CRISPR-associated endoribonuclease Cas2 protein family.</text>
</comment>
<dbReference type="SUPFAM" id="SSF143430">
    <property type="entry name" value="TTP0101/SSO1404-like"/>
    <property type="match status" value="1"/>
</dbReference>
<keyword evidence="6 9" id="KW-0378">Hydrolase</keyword>
<sequence length="94" mass="10417">MARRRYLIAYDIANPKRLRAVVKLMEDFGTRLQYSVFLCDLRRAELAVWRAALADVVELKEDSVIVIDLGAVGVTPIEVIGLARNLPGHGAVVV</sequence>